<dbReference type="STRING" id="1045774.SAMN05421872_11737"/>
<sequence>MRLRTLLATTVSSALALGIASVPALAVPVPDPAGAGTVIAWGDPENPNGGPALAVPSDLTQPVLSIAASNRATGAVTLDGHVRVWGAAGAAEAEEVPSGITGAVAISISSNNGAVLHQDGRITGWGAPVGIDPAPVSQVPTDLRAKAVAVQGGLGTGFAVRTDGTLAVWGTTPAITPPEGLSGLVDVSASLSHIIALRADGTIATWGNPGPAVDAVPDFGGKKVVRIATGPSRSGVVFEDGTIEIWGSSVPSGEPAFDGTTAAQKVISLGLWSGNAAAVTADGQVHGWGSAAPMATVPSTLEDRPASAVVVGNFHVAAIAITFRDLTKPTVAGEPTVGETLTATPATFSLTPDAPATGQWYAGDAPIEGQTGTTLPLTAAQLGKAISYRSTATRGDDTVISSSVPTGAVTPAVVASTTTLSVSPAKGAVGTARTVTATVGSTGTPTGSVAFTLGATTVSKPLAGGKATWTLPTTLAAGSHRITASYGGDSTTEPSTATPVTISVAKAVAKVSGKAKATGKTKKTAKRVSVTITVKAPRGVSPAGKVTIALKGEKKLTVRVNAKGKATATFKTVKRGKHTATVKYAGNANVAAARTKVKLKV</sequence>
<feature type="domain" description="Bacterial Ig-like" evidence="2">
    <location>
        <begin position="420"/>
        <end position="505"/>
    </location>
</feature>
<protein>
    <submittedName>
        <fullName evidence="3">Ig-like domain (Group 3)</fullName>
    </submittedName>
</protein>
<proteinExistence type="predicted"/>
<dbReference type="PANTHER" id="PTHR45982:SF1">
    <property type="entry name" value="REGULATOR OF CHROMOSOME CONDENSATION"/>
    <property type="match status" value="1"/>
</dbReference>
<dbReference type="Gene3D" id="2.130.10.30">
    <property type="entry name" value="Regulator of chromosome condensation 1/beta-lactamase-inhibitor protein II"/>
    <property type="match status" value="2"/>
</dbReference>
<dbReference type="GO" id="GO:0005975">
    <property type="term" value="P:carbohydrate metabolic process"/>
    <property type="evidence" value="ECO:0007669"/>
    <property type="project" value="UniProtKB-ARBA"/>
</dbReference>
<dbReference type="Pfam" id="PF16640">
    <property type="entry name" value="Big_3_5"/>
    <property type="match status" value="2"/>
</dbReference>
<dbReference type="InterPro" id="IPR017868">
    <property type="entry name" value="Filamin/ABP280_repeat-like"/>
</dbReference>
<dbReference type="InterPro" id="IPR051553">
    <property type="entry name" value="Ran_GTPase-activating"/>
</dbReference>
<organism evidence="3 4">
    <name type="scientific">Nocardioides lianchengensis</name>
    <dbReference type="NCBI Taxonomy" id="1045774"/>
    <lineage>
        <taxon>Bacteria</taxon>
        <taxon>Bacillati</taxon>
        <taxon>Actinomycetota</taxon>
        <taxon>Actinomycetes</taxon>
        <taxon>Propionibacteriales</taxon>
        <taxon>Nocardioidaceae</taxon>
        <taxon>Nocardioides</taxon>
    </lineage>
</organism>
<evidence type="ECO:0000313" key="3">
    <source>
        <dbReference type="EMBL" id="SDE22301.1"/>
    </source>
</evidence>
<dbReference type="Gene3D" id="2.60.40.2700">
    <property type="match status" value="1"/>
</dbReference>
<evidence type="ECO:0000259" key="2">
    <source>
        <dbReference type="Pfam" id="PF16640"/>
    </source>
</evidence>
<dbReference type="InterPro" id="IPR032109">
    <property type="entry name" value="Big_3_5"/>
</dbReference>
<keyword evidence="4" id="KW-1185">Reference proteome</keyword>
<keyword evidence="1" id="KW-0732">Signal</keyword>
<dbReference type="InterPro" id="IPR013783">
    <property type="entry name" value="Ig-like_fold"/>
</dbReference>
<accession>A0A1G7B5J6</accession>
<dbReference type="PANTHER" id="PTHR45982">
    <property type="entry name" value="REGULATOR OF CHROMOSOME CONDENSATION"/>
    <property type="match status" value="1"/>
</dbReference>
<dbReference type="EMBL" id="FMZM01000017">
    <property type="protein sequence ID" value="SDE22301.1"/>
    <property type="molecule type" value="Genomic_DNA"/>
</dbReference>
<feature type="chain" id="PRO_5039585456" evidence="1">
    <location>
        <begin position="27"/>
        <end position="601"/>
    </location>
</feature>
<dbReference type="InterPro" id="IPR009091">
    <property type="entry name" value="RCC1/BLIP-II"/>
</dbReference>
<name>A0A1G7B5J6_9ACTN</name>
<gene>
    <name evidence="3" type="ORF">SAMN05421872_11737</name>
</gene>
<evidence type="ECO:0000313" key="4">
    <source>
        <dbReference type="Proteomes" id="UP000199034"/>
    </source>
</evidence>
<dbReference type="SUPFAM" id="SSF50985">
    <property type="entry name" value="RCC1/BLIP-II"/>
    <property type="match status" value="1"/>
</dbReference>
<evidence type="ECO:0000256" key="1">
    <source>
        <dbReference type="SAM" id="SignalP"/>
    </source>
</evidence>
<dbReference type="Proteomes" id="UP000199034">
    <property type="component" value="Unassembled WGS sequence"/>
</dbReference>
<dbReference type="PROSITE" id="PS50194">
    <property type="entry name" value="FILAMIN_REPEAT"/>
    <property type="match status" value="1"/>
</dbReference>
<feature type="signal peptide" evidence="1">
    <location>
        <begin position="1"/>
        <end position="26"/>
    </location>
</feature>
<dbReference type="RefSeq" id="WP_090860798.1">
    <property type="nucleotide sequence ID" value="NZ_FMZM01000017.1"/>
</dbReference>
<dbReference type="Gene3D" id="2.60.40.10">
    <property type="entry name" value="Immunoglobulins"/>
    <property type="match status" value="2"/>
</dbReference>
<dbReference type="OrthoDB" id="9796385at2"/>
<dbReference type="AlphaFoldDB" id="A0A1G7B5J6"/>
<feature type="domain" description="Bacterial Ig-like" evidence="2">
    <location>
        <begin position="519"/>
        <end position="599"/>
    </location>
</feature>
<reference evidence="3 4" key="1">
    <citation type="submission" date="2016-10" db="EMBL/GenBank/DDBJ databases">
        <authorList>
            <person name="de Groot N.N."/>
        </authorList>
    </citation>
    <scope>NUCLEOTIDE SEQUENCE [LARGE SCALE GENOMIC DNA]</scope>
    <source>
        <strain evidence="3 4">CGMCC 4.6858</strain>
    </source>
</reference>